<keyword evidence="12" id="KW-1185">Reference proteome</keyword>
<evidence type="ECO:0000256" key="3">
    <source>
        <dbReference type="ARBA" id="ARBA00022679"/>
    </source>
</evidence>
<keyword evidence="9 10" id="KW-1208">Phospholipid metabolism</keyword>
<dbReference type="Pfam" id="PF02660">
    <property type="entry name" value="G3P_acyltransf"/>
    <property type="match status" value="1"/>
</dbReference>
<dbReference type="Proteomes" id="UP000198556">
    <property type="component" value="Unassembled WGS sequence"/>
</dbReference>
<keyword evidence="8 10" id="KW-0594">Phospholipid biosynthesis</keyword>
<comment type="subcellular location">
    <subcellularLocation>
        <location evidence="10">Cell membrane</location>
        <topology evidence="10">Multi-pass membrane protein</topology>
    </subcellularLocation>
</comment>
<feature type="transmembrane region" description="Helical" evidence="10">
    <location>
        <begin position="81"/>
        <end position="101"/>
    </location>
</feature>
<keyword evidence="7 10" id="KW-0472">Membrane</keyword>
<evidence type="ECO:0000256" key="1">
    <source>
        <dbReference type="ARBA" id="ARBA00022475"/>
    </source>
</evidence>
<feature type="transmembrane region" description="Helical" evidence="10">
    <location>
        <begin position="113"/>
        <end position="135"/>
    </location>
</feature>
<dbReference type="GO" id="GO:0043772">
    <property type="term" value="F:acyl-phosphate glycerol-3-phosphate acyltransferase activity"/>
    <property type="evidence" value="ECO:0007669"/>
    <property type="project" value="UniProtKB-UniRule"/>
</dbReference>
<dbReference type="AlphaFoldDB" id="A0A1H9K6B0"/>
<organism evidence="11 12">
    <name type="scientific">Granulicatella balaenopterae</name>
    <dbReference type="NCBI Taxonomy" id="137733"/>
    <lineage>
        <taxon>Bacteria</taxon>
        <taxon>Bacillati</taxon>
        <taxon>Bacillota</taxon>
        <taxon>Bacilli</taxon>
        <taxon>Lactobacillales</taxon>
        <taxon>Carnobacteriaceae</taxon>
        <taxon>Granulicatella</taxon>
    </lineage>
</organism>
<dbReference type="HAMAP" id="MF_01043">
    <property type="entry name" value="PlsY"/>
    <property type="match status" value="1"/>
</dbReference>
<keyword evidence="5 10" id="KW-1133">Transmembrane helix</keyword>
<dbReference type="PANTHER" id="PTHR30309:SF0">
    <property type="entry name" value="GLYCEROL-3-PHOSPHATE ACYLTRANSFERASE-RELATED"/>
    <property type="match status" value="1"/>
</dbReference>
<dbReference type="EMBL" id="FOGF01000012">
    <property type="protein sequence ID" value="SEQ94674.1"/>
    <property type="molecule type" value="Genomic_DNA"/>
</dbReference>
<feature type="transmembrane region" description="Helical" evidence="10">
    <location>
        <begin position="54"/>
        <end position="75"/>
    </location>
</feature>
<dbReference type="SMART" id="SM01207">
    <property type="entry name" value="G3P_acyltransf"/>
    <property type="match status" value="1"/>
</dbReference>
<sequence length="199" mass="21882">MNLIISCMIAYILGSIPSGVWVGKYFYKKDIREYGSGNMGTTNTFRVLGKKAGILVLCMDILKGYIPMIVAQHVLHVTPSLVLYTGLFAILGHVYPVFANFRGGKAVATITGVMLAYQPALTLCCMLAFLITLLLSRMVSLSSIISVLVGVAISFTTNDLTLKIVALIAASFIIIRHRTNIKRIMDGTENKVRFSWNKE</sequence>
<evidence type="ECO:0000313" key="12">
    <source>
        <dbReference type="Proteomes" id="UP000198556"/>
    </source>
</evidence>
<dbReference type="InterPro" id="IPR003811">
    <property type="entry name" value="G3P_acylTferase_PlsY"/>
</dbReference>
<dbReference type="NCBIfam" id="TIGR00023">
    <property type="entry name" value="glycerol-3-phosphate 1-O-acyltransferase PlsY"/>
    <property type="match status" value="1"/>
</dbReference>
<keyword evidence="11" id="KW-0012">Acyltransferase</keyword>
<dbReference type="STRING" id="137733.SAMN05421767_1123"/>
<comment type="function">
    <text evidence="10">Catalyzes the transfer of an acyl group from acyl-phosphate (acyl-PO(4)) to glycerol-3-phosphate (G3P) to form lysophosphatidic acid (LPA). This enzyme utilizes acyl-phosphate as fatty acyl donor, but not acyl-CoA or acyl-ACP.</text>
</comment>
<reference evidence="11 12" key="1">
    <citation type="submission" date="2016-10" db="EMBL/GenBank/DDBJ databases">
        <authorList>
            <person name="de Groot N.N."/>
        </authorList>
    </citation>
    <scope>NUCLEOTIDE SEQUENCE [LARGE SCALE GENOMIC DNA]</scope>
    <source>
        <strain evidence="11 12">DSM 15827</strain>
    </source>
</reference>
<evidence type="ECO:0000256" key="8">
    <source>
        <dbReference type="ARBA" id="ARBA00023209"/>
    </source>
</evidence>
<protein>
    <recommendedName>
        <fullName evidence="10">Glycerol-3-phosphate acyltransferase</fullName>
    </recommendedName>
    <alternativeName>
        <fullName evidence="10">Acyl-PO4 G3P acyltransferase</fullName>
    </alternativeName>
    <alternativeName>
        <fullName evidence="10">Acyl-phosphate--glycerol-3-phosphate acyltransferase</fullName>
    </alternativeName>
    <alternativeName>
        <fullName evidence="10">G3P acyltransferase</fullName>
        <shortName evidence="10">GPAT</shortName>
        <ecNumber evidence="10">2.3.1.275</ecNumber>
    </alternativeName>
    <alternativeName>
        <fullName evidence="10">Lysophosphatidic acid synthase</fullName>
        <shortName evidence="10">LPA synthase</shortName>
    </alternativeName>
</protein>
<accession>A0A1H9K6B0</accession>
<dbReference type="EC" id="2.3.1.275" evidence="10"/>
<keyword evidence="2 10" id="KW-0444">Lipid biosynthesis</keyword>
<evidence type="ECO:0000256" key="10">
    <source>
        <dbReference type="HAMAP-Rule" id="MF_01043"/>
    </source>
</evidence>
<evidence type="ECO:0000256" key="4">
    <source>
        <dbReference type="ARBA" id="ARBA00022692"/>
    </source>
</evidence>
<evidence type="ECO:0000256" key="5">
    <source>
        <dbReference type="ARBA" id="ARBA00022989"/>
    </source>
</evidence>
<keyword evidence="4 10" id="KW-0812">Transmembrane</keyword>
<dbReference type="UniPathway" id="UPA00085"/>
<dbReference type="PANTHER" id="PTHR30309">
    <property type="entry name" value="INNER MEMBRANE PROTEIN YGIH"/>
    <property type="match status" value="1"/>
</dbReference>
<proteinExistence type="inferred from homology"/>
<dbReference type="GO" id="GO:0008654">
    <property type="term" value="P:phospholipid biosynthetic process"/>
    <property type="evidence" value="ECO:0007669"/>
    <property type="project" value="UniProtKB-UniRule"/>
</dbReference>
<comment type="catalytic activity">
    <reaction evidence="10">
        <text>an acyl phosphate + sn-glycerol 3-phosphate = a 1-acyl-sn-glycero-3-phosphate + phosphate</text>
        <dbReference type="Rhea" id="RHEA:34075"/>
        <dbReference type="ChEBI" id="CHEBI:43474"/>
        <dbReference type="ChEBI" id="CHEBI:57597"/>
        <dbReference type="ChEBI" id="CHEBI:57970"/>
        <dbReference type="ChEBI" id="CHEBI:59918"/>
        <dbReference type="EC" id="2.3.1.275"/>
    </reaction>
</comment>
<evidence type="ECO:0000256" key="9">
    <source>
        <dbReference type="ARBA" id="ARBA00023264"/>
    </source>
</evidence>
<feature type="transmembrane region" description="Helical" evidence="10">
    <location>
        <begin position="147"/>
        <end position="175"/>
    </location>
</feature>
<gene>
    <name evidence="10" type="primary">plsY</name>
    <name evidence="11" type="ORF">SAMN05421767_1123</name>
</gene>
<evidence type="ECO:0000256" key="7">
    <source>
        <dbReference type="ARBA" id="ARBA00023136"/>
    </source>
</evidence>
<dbReference type="OrthoDB" id="9777124at2"/>
<dbReference type="GO" id="GO:0005886">
    <property type="term" value="C:plasma membrane"/>
    <property type="evidence" value="ECO:0007669"/>
    <property type="project" value="UniProtKB-SubCell"/>
</dbReference>
<comment type="similarity">
    <text evidence="10">Belongs to the PlsY family.</text>
</comment>
<comment type="subunit">
    <text evidence="10">Probably interacts with PlsX.</text>
</comment>
<comment type="pathway">
    <text evidence="10">Lipid metabolism; phospholipid metabolism.</text>
</comment>
<evidence type="ECO:0000256" key="2">
    <source>
        <dbReference type="ARBA" id="ARBA00022516"/>
    </source>
</evidence>
<evidence type="ECO:0000313" key="11">
    <source>
        <dbReference type="EMBL" id="SEQ94674.1"/>
    </source>
</evidence>
<evidence type="ECO:0000256" key="6">
    <source>
        <dbReference type="ARBA" id="ARBA00023098"/>
    </source>
</evidence>
<keyword evidence="1 10" id="KW-1003">Cell membrane</keyword>
<keyword evidence="6 10" id="KW-0443">Lipid metabolism</keyword>
<keyword evidence="3 10" id="KW-0808">Transferase</keyword>
<name>A0A1H9K6B0_9LACT</name>